<dbReference type="EC" id="2.7.2.4" evidence="14"/>
<evidence type="ECO:0000256" key="2">
    <source>
        <dbReference type="ARBA" id="ARBA00004766"/>
    </source>
</evidence>
<evidence type="ECO:0000256" key="12">
    <source>
        <dbReference type="ARBA" id="ARBA00047872"/>
    </source>
</evidence>
<evidence type="ECO:0000256" key="15">
    <source>
        <dbReference type="RuleBase" id="RU004249"/>
    </source>
</evidence>
<keyword evidence="6 14" id="KW-0808">Transferase</keyword>
<comment type="pathway">
    <text evidence="4 15">Amino-acid biosynthesis; L-threonine biosynthesis; L-threonine from L-aspartate: step 1/5.</text>
</comment>
<comment type="pathway">
    <text evidence="3 15">Amino-acid biosynthesis; L-methionine biosynthesis via de novo pathway; L-homoserine from L-aspartate: step 1/3.</text>
</comment>
<dbReference type="GO" id="GO:0005829">
    <property type="term" value="C:cytosol"/>
    <property type="evidence" value="ECO:0007669"/>
    <property type="project" value="TreeGrafter"/>
</dbReference>
<dbReference type="Gene3D" id="3.30.2130.10">
    <property type="entry name" value="VC0802-like"/>
    <property type="match status" value="1"/>
</dbReference>
<evidence type="ECO:0000256" key="11">
    <source>
        <dbReference type="ARBA" id="ARBA00023154"/>
    </source>
</evidence>
<dbReference type="PANTHER" id="PTHR21499">
    <property type="entry name" value="ASPARTATE KINASE"/>
    <property type="match status" value="1"/>
</dbReference>
<dbReference type="PANTHER" id="PTHR21499:SF67">
    <property type="entry name" value="ASPARTOKINASE 3"/>
    <property type="match status" value="1"/>
</dbReference>
<dbReference type="SUPFAM" id="SSF55021">
    <property type="entry name" value="ACT-like"/>
    <property type="match status" value="2"/>
</dbReference>
<proteinExistence type="inferred from homology"/>
<feature type="domain" description="ACT" evidence="16">
    <location>
        <begin position="375"/>
        <end position="437"/>
    </location>
</feature>
<comment type="catalytic activity">
    <reaction evidence="12 14">
        <text>L-aspartate + ATP = 4-phospho-L-aspartate + ADP</text>
        <dbReference type="Rhea" id="RHEA:23776"/>
        <dbReference type="ChEBI" id="CHEBI:29991"/>
        <dbReference type="ChEBI" id="CHEBI:30616"/>
        <dbReference type="ChEBI" id="CHEBI:57535"/>
        <dbReference type="ChEBI" id="CHEBI:456216"/>
        <dbReference type="EC" id="2.7.2.4"/>
    </reaction>
</comment>
<dbReference type="Pfam" id="PF22468">
    <property type="entry name" value="ACT_9"/>
    <property type="match status" value="1"/>
</dbReference>
<dbReference type="CDD" id="cd04916">
    <property type="entry name" value="ACT_AKiii-YclM-BS_2"/>
    <property type="match status" value="1"/>
</dbReference>
<comment type="function">
    <text evidence="1">Catalyzes the phosphorylation of the beta-carboxyl group of aspartic acid with ATP to yield 4-phospho-L-aspartate, which is involved in the branched biosynthetic pathway leading to the biosynthesis of amino acids threonine, isoleucine and methionine.</text>
</comment>
<dbReference type="InterPro" id="IPR001048">
    <property type="entry name" value="Asp/Glu/Uridylate_kinase"/>
</dbReference>
<dbReference type="UniPathway" id="UPA00034">
    <property type="reaction ID" value="UER00015"/>
</dbReference>
<dbReference type="EMBL" id="UGTH01000001">
    <property type="protein sequence ID" value="SUB74756.1"/>
    <property type="molecule type" value="Genomic_DNA"/>
</dbReference>
<evidence type="ECO:0000259" key="16">
    <source>
        <dbReference type="PROSITE" id="PS51671"/>
    </source>
</evidence>
<evidence type="ECO:0000256" key="8">
    <source>
        <dbReference type="ARBA" id="ARBA00022777"/>
    </source>
</evidence>
<organism evidence="17 18">
    <name type="scientific">Peptoniphilus indolicus</name>
    <dbReference type="NCBI Taxonomy" id="33030"/>
    <lineage>
        <taxon>Bacteria</taxon>
        <taxon>Bacillati</taxon>
        <taxon>Bacillota</taxon>
        <taxon>Tissierellia</taxon>
        <taxon>Tissierellales</taxon>
        <taxon>Peptoniphilaceae</taxon>
        <taxon>Peptoniphilus</taxon>
    </lineage>
</organism>
<evidence type="ECO:0000256" key="4">
    <source>
        <dbReference type="ARBA" id="ARBA00005139"/>
    </source>
</evidence>
<dbReference type="NCBIfam" id="TIGR00657">
    <property type="entry name" value="asp_kinases"/>
    <property type="match status" value="1"/>
</dbReference>
<keyword evidence="15" id="KW-0028">Amino-acid biosynthesis</keyword>
<dbReference type="RefSeq" id="WP_004819109.1">
    <property type="nucleotide sequence ID" value="NZ_UGTH01000001.1"/>
</dbReference>
<evidence type="ECO:0000256" key="13">
    <source>
        <dbReference type="PIRSR" id="PIRSR000726-1"/>
    </source>
</evidence>
<comment type="pathway">
    <text evidence="2 15">Amino-acid biosynthesis; L-lysine biosynthesis via DAP pathway; (S)-tetrahydrodipicolinate from L-aspartate: step 1/4.</text>
</comment>
<dbReference type="InterPro" id="IPR005260">
    <property type="entry name" value="Asp_kin_monofn"/>
</dbReference>
<evidence type="ECO:0000256" key="6">
    <source>
        <dbReference type="ARBA" id="ARBA00022679"/>
    </source>
</evidence>
<dbReference type="PROSITE" id="PS00324">
    <property type="entry name" value="ASPARTOKINASE"/>
    <property type="match status" value="1"/>
</dbReference>
<name>A0A379D9S8_9FIRM</name>
<dbReference type="InterPro" id="IPR045865">
    <property type="entry name" value="ACT-like_dom_sf"/>
</dbReference>
<dbReference type="FunFam" id="3.30.2130.10:FF:000001">
    <property type="entry name" value="Bifunctional aspartokinase/homoserine dehydrogenase"/>
    <property type="match status" value="1"/>
</dbReference>
<dbReference type="InterPro" id="IPR018042">
    <property type="entry name" value="Aspartate_kinase_CS"/>
</dbReference>
<dbReference type="Pfam" id="PF00696">
    <property type="entry name" value="AA_kinase"/>
    <property type="match status" value="1"/>
</dbReference>
<dbReference type="PROSITE" id="PS51671">
    <property type="entry name" value="ACT"/>
    <property type="match status" value="1"/>
</dbReference>
<dbReference type="GO" id="GO:0009088">
    <property type="term" value="P:threonine biosynthetic process"/>
    <property type="evidence" value="ECO:0007669"/>
    <property type="project" value="UniProtKB-UniPathway"/>
</dbReference>
<dbReference type="GO" id="GO:0019877">
    <property type="term" value="P:diaminopimelate biosynthetic process"/>
    <property type="evidence" value="ECO:0007669"/>
    <property type="project" value="UniProtKB-KW"/>
</dbReference>
<dbReference type="Proteomes" id="UP000254777">
    <property type="component" value="Unassembled WGS sequence"/>
</dbReference>
<dbReference type="UniPathway" id="UPA00051">
    <property type="reaction ID" value="UER00462"/>
</dbReference>
<evidence type="ECO:0000256" key="1">
    <source>
        <dbReference type="ARBA" id="ARBA00003121"/>
    </source>
</evidence>
<accession>A0A379D9S8</accession>
<dbReference type="SUPFAM" id="SSF53633">
    <property type="entry name" value="Carbamate kinase-like"/>
    <property type="match status" value="1"/>
</dbReference>
<dbReference type="GO" id="GO:0009090">
    <property type="term" value="P:homoserine biosynthetic process"/>
    <property type="evidence" value="ECO:0007669"/>
    <property type="project" value="TreeGrafter"/>
</dbReference>
<feature type="binding site" evidence="13">
    <location>
        <position position="114"/>
    </location>
    <ligand>
        <name>substrate</name>
    </ligand>
</feature>
<dbReference type="InterPro" id="IPR001341">
    <property type="entry name" value="Asp_kinase"/>
</dbReference>
<protein>
    <recommendedName>
        <fullName evidence="14">Aspartokinase</fullName>
        <ecNumber evidence="14">2.7.2.4</ecNumber>
    </recommendedName>
</protein>
<feature type="binding site" evidence="13">
    <location>
        <position position="50"/>
    </location>
    <ligand>
        <name>substrate</name>
    </ligand>
</feature>
<dbReference type="GO" id="GO:0009089">
    <property type="term" value="P:lysine biosynthetic process via diaminopimelate"/>
    <property type="evidence" value="ECO:0007669"/>
    <property type="project" value="UniProtKB-UniPathway"/>
</dbReference>
<dbReference type="Gene3D" id="3.40.1160.10">
    <property type="entry name" value="Acetylglutamate kinase-like"/>
    <property type="match status" value="1"/>
</dbReference>
<keyword evidence="9 13" id="KW-0067">ATP-binding</keyword>
<reference evidence="17 18" key="1">
    <citation type="submission" date="2018-06" db="EMBL/GenBank/DDBJ databases">
        <authorList>
            <consortium name="Pathogen Informatics"/>
            <person name="Doyle S."/>
        </authorList>
    </citation>
    <scope>NUCLEOTIDE SEQUENCE [LARGE SCALE GENOMIC DNA]</scope>
    <source>
        <strain evidence="17 18">NCTC11088</strain>
    </source>
</reference>
<dbReference type="NCBIfam" id="NF006540">
    <property type="entry name" value="PRK09034.1"/>
    <property type="match status" value="1"/>
</dbReference>
<evidence type="ECO:0000256" key="14">
    <source>
        <dbReference type="RuleBase" id="RU003448"/>
    </source>
</evidence>
<evidence type="ECO:0000313" key="18">
    <source>
        <dbReference type="Proteomes" id="UP000254777"/>
    </source>
</evidence>
<dbReference type="AlphaFoldDB" id="A0A379D9S8"/>
<dbReference type="PIRSF" id="PIRSF000726">
    <property type="entry name" value="Asp_kin"/>
    <property type="match status" value="1"/>
</dbReference>
<dbReference type="InterPro" id="IPR036393">
    <property type="entry name" value="AceGlu_kinase-like_sf"/>
</dbReference>
<keyword evidence="10" id="KW-0220">Diaminopimelate biosynthesis</keyword>
<keyword evidence="11" id="KW-0457">Lysine biosynthesis</keyword>
<evidence type="ECO:0000256" key="9">
    <source>
        <dbReference type="ARBA" id="ARBA00022840"/>
    </source>
</evidence>
<keyword evidence="7 13" id="KW-0547">Nucleotide-binding</keyword>
<evidence type="ECO:0000256" key="3">
    <source>
        <dbReference type="ARBA" id="ARBA00004986"/>
    </source>
</evidence>
<feature type="binding site" evidence="13">
    <location>
        <begin position="6"/>
        <end position="9"/>
    </location>
    <ligand>
        <name>ATP</name>
        <dbReference type="ChEBI" id="CHEBI:30616"/>
    </ligand>
</feature>
<evidence type="ECO:0000256" key="5">
    <source>
        <dbReference type="ARBA" id="ARBA00010122"/>
    </source>
</evidence>
<keyword evidence="8 14" id="KW-0418">Kinase</keyword>
<evidence type="ECO:0000256" key="10">
    <source>
        <dbReference type="ARBA" id="ARBA00022915"/>
    </source>
</evidence>
<dbReference type="InterPro" id="IPR002912">
    <property type="entry name" value="ACT_dom"/>
</dbReference>
<comment type="similarity">
    <text evidence="5 14">Belongs to the aspartokinase family.</text>
</comment>
<dbReference type="GO" id="GO:0005524">
    <property type="term" value="F:ATP binding"/>
    <property type="evidence" value="ECO:0007669"/>
    <property type="project" value="UniProtKB-KW"/>
</dbReference>
<gene>
    <name evidence="17" type="primary">thrA</name>
    <name evidence="17" type="ORF">NCTC11088_00512</name>
</gene>
<evidence type="ECO:0000313" key="17">
    <source>
        <dbReference type="EMBL" id="SUB74756.1"/>
    </source>
</evidence>
<dbReference type="GO" id="GO:0004072">
    <property type="term" value="F:aspartate kinase activity"/>
    <property type="evidence" value="ECO:0007669"/>
    <property type="project" value="UniProtKB-EC"/>
</dbReference>
<dbReference type="InterPro" id="IPR054352">
    <property type="entry name" value="ACT_Aspartokinase"/>
</dbReference>
<sequence>MIKVSKFGGSSLASGDRFLNVREILNSDLTRRYIVASAPGKVNSFDTKVTDLLYLAYDLEVNNINSDDILNKVLKKYQDIISKVGVEIDLDSEFEEFTKNMANESKDYIASRGEYLNAKILAKLLGYEFVDAKELIFFDKKGNIDDKKTYTAINEMKEKYEFAVIPGFYGVNISGKVKTFSRGGGDLTGSIIARGVGADLYENWTDVSGFLAVDPKIVPKPREVRELTYRELRELSYAGASVLHSEAILPVQSAGIPIQIKNTFMPEDEGTMIVPYERKKSDIEITGVTGKKEFAVINIEKIKMNSDKGFHRKVMSVLEVNDVTLEHMPSSIDSLSLIVPSSQIIGKADTIISELKTFCNPNKVTISYGIALITVVGQGMQDRVGTSAKIFSALGEENINIKMIIQGASELNIIVGILEKDYDKAISAIYNVFAKNV</sequence>
<feature type="binding site" evidence="13">
    <location>
        <begin position="205"/>
        <end position="206"/>
    </location>
    <ligand>
        <name>ATP</name>
        <dbReference type="ChEBI" id="CHEBI:30616"/>
    </ligand>
</feature>
<dbReference type="UniPathway" id="UPA00050">
    <property type="reaction ID" value="UER00461"/>
</dbReference>
<evidence type="ECO:0000256" key="7">
    <source>
        <dbReference type="ARBA" id="ARBA00022741"/>
    </source>
</evidence>